<dbReference type="AlphaFoldDB" id="A0A1S9ZKF9"/>
<evidence type="ECO:0000313" key="2">
    <source>
        <dbReference type="EMBL" id="OOR83843.1"/>
    </source>
</evidence>
<gene>
    <name evidence="2" type="ORF">B0180_05190</name>
</gene>
<evidence type="ECO:0000313" key="3">
    <source>
        <dbReference type="Proteomes" id="UP000190322"/>
    </source>
</evidence>
<dbReference type="PANTHER" id="PTHR42941:SF1">
    <property type="entry name" value="SLL1037 PROTEIN"/>
    <property type="match status" value="1"/>
</dbReference>
<sequence>MKLTSKAAIATLAALTLAACGNNNQTANAPAANSDTAQASAAANALETKFATIGTGGASGPYNIIGTSLSEIYAQQFGVNSKTQTTGASVENLNLLNQKKLEMAFVMNDALSDAVNGVGSFQQKVDNVQTMATLYPNYVQIATSSKKGISTIDDLRGKRVAVGAQGSGVESSARALLESLGITYNDFTPDFLGYAEAADGLKTGKLDAAFFTSGLPNSSLMELQQGFDLQLVAIPADKVAQAAAKNNIFVEQTIPAGTYGNDADVSTAAVMNTLVVRSDLSENDVYNLTKSFFDNLSTLQTAHQAANGITIENAQQGLIVDLHPGAKKYYDEVAGK</sequence>
<dbReference type="InterPro" id="IPR011852">
    <property type="entry name" value="TRAP_TAXI"/>
</dbReference>
<protein>
    <submittedName>
        <fullName evidence="2">C4-dicarboxylate ABC transporter substrate-binding protein</fullName>
    </submittedName>
</protein>
<dbReference type="Gene3D" id="3.40.190.10">
    <property type="entry name" value="Periplasmic binding protein-like II"/>
    <property type="match status" value="2"/>
</dbReference>
<dbReference type="RefSeq" id="WP_078255982.1">
    <property type="nucleotide sequence ID" value="NZ_MUXT01000006.1"/>
</dbReference>
<comment type="caution">
    <text evidence="2">The sequence shown here is derived from an EMBL/GenBank/DDBJ whole genome shotgun (WGS) entry which is preliminary data.</text>
</comment>
<feature type="chain" id="PRO_5012119973" evidence="1">
    <location>
        <begin position="22"/>
        <end position="336"/>
    </location>
</feature>
<dbReference type="PROSITE" id="PS51257">
    <property type="entry name" value="PROKAR_LIPOPROTEIN"/>
    <property type="match status" value="1"/>
</dbReference>
<proteinExistence type="predicted"/>
<name>A0A1S9ZKF9_9GAMM</name>
<evidence type="ECO:0000256" key="1">
    <source>
        <dbReference type="SAM" id="SignalP"/>
    </source>
</evidence>
<dbReference type="PANTHER" id="PTHR42941">
    <property type="entry name" value="SLL1037 PROTEIN"/>
    <property type="match status" value="1"/>
</dbReference>
<reference evidence="2 3" key="1">
    <citation type="submission" date="2017-02" db="EMBL/GenBank/DDBJ databases">
        <title>Draft genome sequence of Moraxella canis CCUG 8415A type strain.</title>
        <authorList>
            <person name="Engstrom-Jakobsson H."/>
            <person name="Salva-Serra F."/>
            <person name="Thorell K."/>
            <person name="Gonzales-Siles L."/>
            <person name="Karlsson R."/>
            <person name="Boulund F."/>
            <person name="Engstrand L."/>
            <person name="Moore E."/>
        </authorList>
    </citation>
    <scope>NUCLEOTIDE SEQUENCE [LARGE SCALE GENOMIC DNA]</scope>
    <source>
        <strain evidence="2 3">CCUG 8415A</strain>
    </source>
</reference>
<dbReference type="CDD" id="cd13567">
    <property type="entry name" value="PBP2_TtGluBP"/>
    <property type="match status" value="1"/>
</dbReference>
<dbReference type="NCBIfam" id="TIGR02122">
    <property type="entry name" value="TRAP_TAXI"/>
    <property type="match status" value="1"/>
</dbReference>
<dbReference type="EMBL" id="MUXT01000006">
    <property type="protein sequence ID" value="OOR83843.1"/>
    <property type="molecule type" value="Genomic_DNA"/>
</dbReference>
<keyword evidence="1" id="KW-0732">Signal</keyword>
<organism evidence="2 3">
    <name type="scientific">Moraxella canis</name>
    <dbReference type="NCBI Taxonomy" id="90239"/>
    <lineage>
        <taxon>Bacteria</taxon>
        <taxon>Pseudomonadati</taxon>
        <taxon>Pseudomonadota</taxon>
        <taxon>Gammaproteobacteria</taxon>
        <taxon>Moraxellales</taxon>
        <taxon>Moraxellaceae</taxon>
        <taxon>Moraxella</taxon>
    </lineage>
</organism>
<feature type="signal peptide" evidence="1">
    <location>
        <begin position="1"/>
        <end position="21"/>
    </location>
</feature>
<accession>A0A1S9ZKF9</accession>
<dbReference type="SUPFAM" id="SSF53850">
    <property type="entry name" value="Periplasmic binding protein-like II"/>
    <property type="match status" value="1"/>
</dbReference>
<dbReference type="Pfam" id="PF16868">
    <property type="entry name" value="NMT1_3"/>
    <property type="match status" value="1"/>
</dbReference>
<dbReference type="Proteomes" id="UP000190322">
    <property type="component" value="Unassembled WGS sequence"/>
</dbReference>